<protein>
    <submittedName>
        <fullName evidence="4">PhzF family phenazine biosynthesis protein</fullName>
    </submittedName>
</protein>
<evidence type="ECO:0000256" key="2">
    <source>
        <dbReference type="ARBA" id="ARBA00023235"/>
    </source>
</evidence>
<dbReference type="NCBIfam" id="TIGR00654">
    <property type="entry name" value="PhzF_family"/>
    <property type="match status" value="1"/>
</dbReference>
<dbReference type="PANTHER" id="PTHR13774">
    <property type="entry name" value="PHENAZINE BIOSYNTHESIS PROTEIN"/>
    <property type="match status" value="1"/>
</dbReference>
<evidence type="ECO:0000256" key="1">
    <source>
        <dbReference type="ARBA" id="ARBA00008270"/>
    </source>
</evidence>
<evidence type="ECO:0000313" key="4">
    <source>
        <dbReference type="EMBL" id="TMQ72539.1"/>
    </source>
</evidence>
<dbReference type="EMBL" id="VBPB01000104">
    <property type="protein sequence ID" value="TMQ72539.1"/>
    <property type="molecule type" value="Genomic_DNA"/>
</dbReference>
<gene>
    <name evidence="4" type="ORF">E6K81_07150</name>
</gene>
<reference evidence="4 5" key="1">
    <citation type="journal article" date="2019" name="Nat. Microbiol.">
        <title>Mediterranean grassland soil C-N compound turnover is dependent on rainfall and depth, and is mediated by genomically divergent microorganisms.</title>
        <authorList>
            <person name="Diamond S."/>
            <person name="Andeer P.F."/>
            <person name="Li Z."/>
            <person name="Crits-Christoph A."/>
            <person name="Burstein D."/>
            <person name="Anantharaman K."/>
            <person name="Lane K.R."/>
            <person name="Thomas B.C."/>
            <person name="Pan C."/>
            <person name="Northen T.R."/>
            <person name="Banfield J.F."/>
        </authorList>
    </citation>
    <scope>NUCLEOTIDE SEQUENCE [LARGE SCALE GENOMIC DNA]</scope>
    <source>
        <strain evidence="4">WS_11</strain>
    </source>
</reference>
<dbReference type="PIRSF" id="PIRSF016184">
    <property type="entry name" value="PhzC_PhzF"/>
    <property type="match status" value="1"/>
</dbReference>
<sequence>MKLPIYQVDAFTGTVFKGNPAAICPLERWLPEATMQSIAAENNLAETAFFVPRANGGADGADYDLRWFTPEVEMDLCGHATLASAFLVFTQLEPKRGAVTFHTRSGPLTVSRDGERLKMDFPSRPPAPCEAPAGLAEALGGAPREVLQSRDLLAVFGAETEVRALEPSFDRIRALGVHAVIATAPGSGEVDFVSRFFAPSVGVPEDPVTGSAHCTLVPYWAKRLGKKALRARQVSARGGDLLCEDLGERVTMAGQAVKYLEGTIEV</sequence>
<dbReference type="AlphaFoldDB" id="A0A538U9Y8"/>
<organism evidence="4 5">
    <name type="scientific">Eiseniibacteriota bacterium</name>
    <dbReference type="NCBI Taxonomy" id="2212470"/>
    <lineage>
        <taxon>Bacteria</taxon>
        <taxon>Candidatus Eiseniibacteriota</taxon>
    </lineage>
</organism>
<dbReference type="PANTHER" id="PTHR13774:SF17">
    <property type="entry name" value="PHENAZINE BIOSYNTHESIS-LIKE DOMAIN-CONTAINING PROTEIN"/>
    <property type="match status" value="1"/>
</dbReference>
<comment type="caution">
    <text evidence="4">The sequence shown here is derived from an EMBL/GenBank/DDBJ whole genome shotgun (WGS) entry which is preliminary data.</text>
</comment>
<dbReference type="Pfam" id="PF02567">
    <property type="entry name" value="PhzC-PhzF"/>
    <property type="match status" value="1"/>
</dbReference>
<dbReference type="Gene3D" id="3.10.310.10">
    <property type="entry name" value="Diaminopimelate Epimerase, Chain A, domain 1"/>
    <property type="match status" value="2"/>
</dbReference>
<dbReference type="InterPro" id="IPR003719">
    <property type="entry name" value="Phenazine_PhzF-like"/>
</dbReference>
<proteinExistence type="inferred from homology"/>
<accession>A0A538U9Y8</accession>
<keyword evidence="2" id="KW-0413">Isomerase</keyword>
<name>A0A538U9Y8_UNCEI</name>
<evidence type="ECO:0000313" key="5">
    <source>
        <dbReference type="Proteomes" id="UP000319771"/>
    </source>
</evidence>
<dbReference type="GO" id="GO:0005737">
    <property type="term" value="C:cytoplasm"/>
    <property type="evidence" value="ECO:0007669"/>
    <property type="project" value="TreeGrafter"/>
</dbReference>
<dbReference type="GO" id="GO:0016853">
    <property type="term" value="F:isomerase activity"/>
    <property type="evidence" value="ECO:0007669"/>
    <property type="project" value="UniProtKB-KW"/>
</dbReference>
<comment type="similarity">
    <text evidence="1">Belongs to the PhzF family.</text>
</comment>
<dbReference type="SUPFAM" id="SSF54506">
    <property type="entry name" value="Diaminopimelate epimerase-like"/>
    <property type="match status" value="1"/>
</dbReference>
<feature type="active site" evidence="3">
    <location>
        <position position="46"/>
    </location>
</feature>
<dbReference type="Proteomes" id="UP000319771">
    <property type="component" value="Unassembled WGS sequence"/>
</dbReference>
<evidence type="ECO:0000256" key="3">
    <source>
        <dbReference type="PIRSR" id="PIRSR016184-1"/>
    </source>
</evidence>